<name>A0A1D7TGR5_9BACT</name>
<dbReference type="EMBL" id="CP017111">
    <property type="protein sequence ID" value="AOO64183.1"/>
    <property type="molecule type" value="Genomic_DNA"/>
</dbReference>
<evidence type="ECO:0000256" key="1">
    <source>
        <dbReference type="ARBA" id="ARBA00004141"/>
    </source>
</evidence>
<keyword evidence="2" id="KW-0328">Glycosyltransferase</keyword>
<gene>
    <name evidence="9" type="ORF">SHALO_0386</name>
</gene>
<dbReference type="InterPro" id="IPR029044">
    <property type="entry name" value="Nucleotide-diphossugar_trans"/>
</dbReference>
<dbReference type="Gene3D" id="3.90.550.10">
    <property type="entry name" value="Spore Coat Polysaccharide Biosynthesis Protein SpsA, Chain A"/>
    <property type="match status" value="1"/>
</dbReference>
<evidence type="ECO:0000256" key="7">
    <source>
        <dbReference type="SAM" id="Phobius"/>
    </source>
</evidence>
<keyword evidence="3 9" id="KW-0808">Transferase</keyword>
<dbReference type="SUPFAM" id="SSF53448">
    <property type="entry name" value="Nucleotide-diphospho-sugar transferases"/>
    <property type="match status" value="1"/>
</dbReference>
<dbReference type="Proteomes" id="UP000094609">
    <property type="component" value="Chromosome"/>
</dbReference>
<keyword evidence="4 7" id="KW-0812">Transmembrane</keyword>
<sequence length="309" mass="35733">MESVKISVISPIYGCKECLFELYDRLVKTLSQITENFEIILVNDACPQASWERIAMLCAKDPRVKGINLSRNFGQHYAITAGLDHAKGEWVVVMDCDLQDRPEEIIKLYNKALDGYDIVFGRRAQRQDSFIKRFGSMAFNRVLEYFTETKHDNSIANFGIYAHKVVETINRYREHSRDFLLFAQMVGFKKVEIDIEHAPRAHGESSYNFSKLFRLAIDSIISHSNKPLRLSIQLGFFIALASLVYASWLVIRYFFYHTPAEGWTSLMVSMFFMFGLLFAIIGITGLYIGKIFDEVKRRPLYLIQETLNL</sequence>
<dbReference type="InterPro" id="IPR050256">
    <property type="entry name" value="Glycosyltransferase_2"/>
</dbReference>
<dbReference type="PANTHER" id="PTHR48090:SF1">
    <property type="entry name" value="PROPHAGE BACTOPRENOL GLUCOSYL TRANSFERASE HOMOLOG"/>
    <property type="match status" value="1"/>
</dbReference>
<dbReference type="GO" id="GO:0005886">
    <property type="term" value="C:plasma membrane"/>
    <property type="evidence" value="ECO:0007669"/>
    <property type="project" value="TreeGrafter"/>
</dbReference>
<dbReference type="PATRIC" id="fig|1193502.14.peg.394"/>
<feature type="transmembrane region" description="Helical" evidence="7">
    <location>
        <begin position="234"/>
        <end position="255"/>
    </location>
</feature>
<evidence type="ECO:0000256" key="2">
    <source>
        <dbReference type="ARBA" id="ARBA00022676"/>
    </source>
</evidence>
<feature type="transmembrane region" description="Helical" evidence="7">
    <location>
        <begin position="267"/>
        <end position="288"/>
    </location>
</feature>
<protein>
    <submittedName>
        <fullName evidence="9">Glycosyltransferase family 2 protein</fullName>
    </submittedName>
</protein>
<evidence type="ECO:0000313" key="10">
    <source>
        <dbReference type="Proteomes" id="UP000094609"/>
    </source>
</evidence>
<reference evidence="10" key="1">
    <citation type="submission" date="2016-08" db="EMBL/GenBank/DDBJ databases">
        <title>Complete genome sequence of the organohalide-respiring Epsilonproteobacterium Sulfurospirillum halorespirans.</title>
        <authorList>
            <person name="Goris T."/>
            <person name="Zimmermann J."/>
            <person name="Schenz B."/>
            <person name="Lemos M."/>
            <person name="Hackermueller J."/>
            <person name="Diekert G."/>
        </authorList>
    </citation>
    <scope>NUCLEOTIDE SEQUENCE [LARGE SCALE GENOMIC DNA]</scope>
    <source>
        <strain>DSM 13726</strain>
        <strain evidence="10">PCE-M2</strain>
    </source>
</reference>
<keyword evidence="5 7" id="KW-1133">Transmembrane helix</keyword>
<organism evidence="9 10">
    <name type="scientific">Sulfurospirillum halorespirans DSM 13726</name>
    <dbReference type="NCBI Taxonomy" id="1193502"/>
    <lineage>
        <taxon>Bacteria</taxon>
        <taxon>Pseudomonadati</taxon>
        <taxon>Campylobacterota</taxon>
        <taxon>Epsilonproteobacteria</taxon>
        <taxon>Campylobacterales</taxon>
        <taxon>Sulfurospirillaceae</taxon>
        <taxon>Sulfurospirillum</taxon>
    </lineage>
</organism>
<evidence type="ECO:0000313" key="9">
    <source>
        <dbReference type="EMBL" id="AOO64183.1"/>
    </source>
</evidence>
<evidence type="ECO:0000256" key="6">
    <source>
        <dbReference type="ARBA" id="ARBA00023136"/>
    </source>
</evidence>
<evidence type="ECO:0000259" key="8">
    <source>
        <dbReference type="Pfam" id="PF00535"/>
    </source>
</evidence>
<evidence type="ECO:0000256" key="4">
    <source>
        <dbReference type="ARBA" id="ARBA00022692"/>
    </source>
</evidence>
<dbReference type="Pfam" id="PF00535">
    <property type="entry name" value="Glycos_transf_2"/>
    <property type="match status" value="1"/>
</dbReference>
<dbReference type="RefSeq" id="WP_069477143.1">
    <property type="nucleotide sequence ID" value="NZ_CP017111.1"/>
</dbReference>
<keyword evidence="6 7" id="KW-0472">Membrane</keyword>
<evidence type="ECO:0000256" key="3">
    <source>
        <dbReference type="ARBA" id="ARBA00022679"/>
    </source>
</evidence>
<dbReference type="STRING" id="1193502.SHALO_0386"/>
<dbReference type="PANTHER" id="PTHR48090">
    <property type="entry name" value="UNDECAPRENYL-PHOSPHATE 4-DEOXY-4-FORMAMIDO-L-ARABINOSE TRANSFERASE-RELATED"/>
    <property type="match status" value="1"/>
</dbReference>
<feature type="domain" description="Glycosyltransferase 2-like" evidence="8">
    <location>
        <begin position="7"/>
        <end position="143"/>
    </location>
</feature>
<dbReference type="AlphaFoldDB" id="A0A1D7TGR5"/>
<keyword evidence="10" id="KW-1185">Reference proteome</keyword>
<accession>A0A1D7TGR5</accession>
<evidence type="ECO:0000256" key="5">
    <source>
        <dbReference type="ARBA" id="ARBA00022989"/>
    </source>
</evidence>
<dbReference type="KEGG" id="shal:SHALO_0386"/>
<dbReference type="CDD" id="cd04187">
    <property type="entry name" value="DPM1_like_bac"/>
    <property type="match status" value="1"/>
</dbReference>
<comment type="subcellular location">
    <subcellularLocation>
        <location evidence="1">Membrane</location>
        <topology evidence="1">Multi-pass membrane protein</topology>
    </subcellularLocation>
</comment>
<dbReference type="GO" id="GO:0016757">
    <property type="term" value="F:glycosyltransferase activity"/>
    <property type="evidence" value="ECO:0007669"/>
    <property type="project" value="UniProtKB-KW"/>
</dbReference>
<proteinExistence type="predicted"/>
<dbReference type="InterPro" id="IPR001173">
    <property type="entry name" value="Glyco_trans_2-like"/>
</dbReference>